<evidence type="ECO:0000313" key="2">
    <source>
        <dbReference type="Proteomes" id="UP000805193"/>
    </source>
</evidence>
<keyword evidence="2" id="KW-1185">Reference proteome</keyword>
<gene>
    <name evidence="1" type="ORF">HPB47_023410</name>
</gene>
<dbReference type="Proteomes" id="UP000805193">
    <property type="component" value="Unassembled WGS sequence"/>
</dbReference>
<dbReference type="EMBL" id="JABSTQ010009393">
    <property type="protein sequence ID" value="KAG0429665.1"/>
    <property type="molecule type" value="Genomic_DNA"/>
</dbReference>
<evidence type="ECO:0000313" key="1">
    <source>
        <dbReference type="EMBL" id="KAG0429665.1"/>
    </source>
</evidence>
<protein>
    <submittedName>
        <fullName evidence="1">Uncharacterized protein</fullName>
    </submittedName>
</protein>
<proteinExistence type="predicted"/>
<reference evidence="1 2" key="1">
    <citation type="journal article" date="2020" name="Cell">
        <title>Large-Scale Comparative Analyses of Tick Genomes Elucidate Their Genetic Diversity and Vector Capacities.</title>
        <authorList>
            <consortium name="Tick Genome and Microbiome Consortium (TIGMIC)"/>
            <person name="Jia N."/>
            <person name="Wang J."/>
            <person name="Shi W."/>
            <person name="Du L."/>
            <person name="Sun Y."/>
            <person name="Zhan W."/>
            <person name="Jiang J.F."/>
            <person name="Wang Q."/>
            <person name="Zhang B."/>
            <person name="Ji P."/>
            <person name="Bell-Sakyi L."/>
            <person name="Cui X.M."/>
            <person name="Yuan T.T."/>
            <person name="Jiang B.G."/>
            <person name="Yang W.F."/>
            <person name="Lam T.T."/>
            <person name="Chang Q.C."/>
            <person name="Ding S.J."/>
            <person name="Wang X.J."/>
            <person name="Zhu J.G."/>
            <person name="Ruan X.D."/>
            <person name="Zhao L."/>
            <person name="Wei J.T."/>
            <person name="Ye R.Z."/>
            <person name="Que T.C."/>
            <person name="Du C.H."/>
            <person name="Zhou Y.H."/>
            <person name="Cheng J.X."/>
            <person name="Dai P.F."/>
            <person name="Guo W.B."/>
            <person name="Han X.H."/>
            <person name="Huang E.J."/>
            <person name="Li L.F."/>
            <person name="Wei W."/>
            <person name="Gao Y.C."/>
            <person name="Liu J.Z."/>
            <person name="Shao H.Z."/>
            <person name="Wang X."/>
            <person name="Wang C.C."/>
            <person name="Yang T.C."/>
            <person name="Huo Q.B."/>
            <person name="Li W."/>
            <person name="Chen H.Y."/>
            <person name="Chen S.E."/>
            <person name="Zhou L.G."/>
            <person name="Ni X.B."/>
            <person name="Tian J.H."/>
            <person name="Sheng Y."/>
            <person name="Liu T."/>
            <person name="Pan Y.S."/>
            <person name="Xia L.Y."/>
            <person name="Li J."/>
            <person name="Zhao F."/>
            <person name="Cao W.C."/>
        </authorList>
    </citation>
    <scope>NUCLEOTIDE SEQUENCE [LARGE SCALE GENOMIC DNA]</scope>
    <source>
        <strain evidence="1">Iper-2018</strain>
    </source>
</reference>
<comment type="caution">
    <text evidence="1">The sequence shown here is derived from an EMBL/GenBank/DDBJ whole genome shotgun (WGS) entry which is preliminary data.</text>
</comment>
<sequence length="345" mass="37853">MEGAKNHLWDTMNGQNLVVIHAWLNDVLQGREQNLGRQIEAGVRKLRAAAEGVQIVMCTISEIQGQSVKTERKVVRANAVIRGLGRELGYEVTDINREVYQPASASPFVADGIHYREHTGRRVGRRIGCTVSMTNQSKEIQRMNCHQNRPYYQPQQGCILSPSRRFRIFLFKPRLGTGPLQVESNQRRSLLRHAARERLLVGRLQRRKSFIKVLVLWRPVERKQVLRTIREPSVVKVDKAQLLEAARKNMQAMLQRGVVAKGLPVAAAAAVNATVKVVAAAVAAAAADPSSSLAATLAVSSTPPSTSMAPAAMPVTMAEAAAAAALPSARVSSEEQPKSRSPWLL</sequence>
<organism evidence="1 2">
    <name type="scientific">Ixodes persulcatus</name>
    <name type="common">Taiga tick</name>
    <dbReference type="NCBI Taxonomy" id="34615"/>
    <lineage>
        <taxon>Eukaryota</taxon>
        <taxon>Metazoa</taxon>
        <taxon>Ecdysozoa</taxon>
        <taxon>Arthropoda</taxon>
        <taxon>Chelicerata</taxon>
        <taxon>Arachnida</taxon>
        <taxon>Acari</taxon>
        <taxon>Parasitiformes</taxon>
        <taxon>Ixodida</taxon>
        <taxon>Ixodoidea</taxon>
        <taxon>Ixodidae</taxon>
        <taxon>Ixodinae</taxon>
        <taxon>Ixodes</taxon>
    </lineage>
</organism>
<name>A0AC60Q9E0_IXOPE</name>
<accession>A0AC60Q9E0</accession>